<dbReference type="RefSeq" id="WP_234760794.1">
    <property type="nucleotide sequence ID" value="NZ_JAKEIP010000005.1"/>
</dbReference>
<accession>A0A9X1PTY4</accession>
<keyword evidence="3" id="KW-1185">Reference proteome</keyword>
<evidence type="ECO:0000313" key="3">
    <source>
        <dbReference type="Proteomes" id="UP001139384"/>
    </source>
</evidence>
<organism evidence="2 3">
    <name type="scientific">Streptomyces muensis</name>
    <dbReference type="NCBI Taxonomy" id="1077944"/>
    <lineage>
        <taxon>Bacteria</taxon>
        <taxon>Bacillati</taxon>
        <taxon>Actinomycetota</taxon>
        <taxon>Actinomycetes</taxon>
        <taxon>Kitasatosporales</taxon>
        <taxon>Streptomycetaceae</taxon>
        <taxon>Streptomyces</taxon>
    </lineage>
</organism>
<dbReference type="AlphaFoldDB" id="A0A9X1PTY4"/>
<proteinExistence type="predicted"/>
<sequence>MTTTYLKTRLNEHDEPVPADGETLPQHTEDCFSCGGDGYLVAGARENGEYLLLPCDVHAFQPDRDAMDAEQHGVLVAWSQDVHGSDHLIALTGDTDAARAALEEYCRAILPGHALAYPLTTEWVVFTRHGAATADLQAYKWQYAPATAGTTDAVEITRALTTLSDPASDRLRTGQGAT</sequence>
<evidence type="ECO:0000256" key="1">
    <source>
        <dbReference type="SAM" id="MobiDB-lite"/>
    </source>
</evidence>
<name>A0A9X1PTY4_STRM4</name>
<dbReference type="Proteomes" id="UP001139384">
    <property type="component" value="Unassembled WGS sequence"/>
</dbReference>
<reference evidence="2" key="1">
    <citation type="submission" date="2022-01" db="EMBL/GenBank/DDBJ databases">
        <title>Draft Genome Sequences of Seven Type Strains of the Genus Streptomyces.</title>
        <authorList>
            <person name="Aziz S."/>
            <person name="Coretto E."/>
            <person name="Chronakova A."/>
            <person name="Sproer C."/>
            <person name="Huber K."/>
            <person name="Nouioui I."/>
            <person name="Gross H."/>
        </authorList>
    </citation>
    <scope>NUCLEOTIDE SEQUENCE</scope>
    <source>
        <strain evidence="2">DSM 103493</strain>
    </source>
</reference>
<gene>
    <name evidence="2" type="ORF">L0P92_02745</name>
</gene>
<protein>
    <submittedName>
        <fullName evidence="2">Uncharacterized protein</fullName>
    </submittedName>
</protein>
<comment type="caution">
    <text evidence="2">The sequence shown here is derived from an EMBL/GenBank/DDBJ whole genome shotgun (WGS) entry which is preliminary data.</text>
</comment>
<feature type="region of interest" description="Disordered" evidence="1">
    <location>
        <begin position="1"/>
        <end position="24"/>
    </location>
</feature>
<dbReference type="EMBL" id="JAKEIP010000005">
    <property type="protein sequence ID" value="MCF1592489.1"/>
    <property type="molecule type" value="Genomic_DNA"/>
</dbReference>
<evidence type="ECO:0000313" key="2">
    <source>
        <dbReference type="EMBL" id="MCF1592489.1"/>
    </source>
</evidence>